<organism evidence="2 3">
    <name type="scientific">Saccharopolyspora halophila</name>
    <dbReference type="NCBI Taxonomy" id="405551"/>
    <lineage>
        <taxon>Bacteria</taxon>
        <taxon>Bacillati</taxon>
        <taxon>Actinomycetota</taxon>
        <taxon>Actinomycetes</taxon>
        <taxon>Pseudonocardiales</taxon>
        <taxon>Pseudonocardiaceae</taxon>
        <taxon>Saccharopolyspora</taxon>
    </lineage>
</organism>
<dbReference type="PANTHER" id="PTHR43792:SF1">
    <property type="entry name" value="N-ACETYLTRANSFERASE DOMAIN-CONTAINING PROTEIN"/>
    <property type="match status" value="1"/>
</dbReference>
<accession>A0ABN3GKC1</accession>
<dbReference type="Proteomes" id="UP001501218">
    <property type="component" value="Unassembled WGS sequence"/>
</dbReference>
<dbReference type="InterPro" id="IPR000182">
    <property type="entry name" value="GNAT_dom"/>
</dbReference>
<proteinExistence type="predicted"/>
<reference evidence="2 3" key="1">
    <citation type="journal article" date="2019" name="Int. J. Syst. Evol. Microbiol.">
        <title>The Global Catalogue of Microorganisms (GCM) 10K type strain sequencing project: providing services to taxonomists for standard genome sequencing and annotation.</title>
        <authorList>
            <consortium name="The Broad Institute Genomics Platform"/>
            <consortium name="The Broad Institute Genome Sequencing Center for Infectious Disease"/>
            <person name="Wu L."/>
            <person name="Ma J."/>
        </authorList>
    </citation>
    <scope>NUCLEOTIDE SEQUENCE [LARGE SCALE GENOMIC DNA]</scope>
    <source>
        <strain evidence="2 3">JCM 16221</strain>
    </source>
</reference>
<dbReference type="Gene3D" id="3.40.630.30">
    <property type="match status" value="1"/>
</dbReference>
<protein>
    <submittedName>
        <fullName evidence="2">GNAT family N-acetyltransferase</fullName>
    </submittedName>
</protein>
<dbReference type="Pfam" id="PF13302">
    <property type="entry name" value="Acetyltransf_3"/>
    <property type="match status" value="1"/>
</dbReference>
<sequence length="193" mass="21800">MSRIFLETRRLVLREITMDDAEDIRRLSSDTEVMRYLNGGRPLSREESLAEMLEYFSRYARFGGHGNWAAIDRASGWFLGMFKFHPENESAPDSFELGYRISRRAWGRGLATEGSIALVRKAFTELGLNRVWAQAMAINQGSRRVLEKAGLRYVRTFAQDGTVAGDEHGGVVYATTRREWLAERARGTVSGAG</sequence>
<evidence type="ECO:0000313" key="2">
    <source>
        <dbReference type="EMBL" id="GAA2354012.1"/>
    </source>
</evidence>
<keyword evidence="3" id="KW-1185">Reference proteome</keyword>
<dbReference type="PANTHER" id="PTHR43792">
    <property type="entry name" value="GNAT FAMILY, PUTATIVE (AFU_ORTHOLOGUE AFUA_3G00765)-RELATED-RELATED"/>
    <property type="match status" value="1"/>
</dbReference>
<evidence type="ECO:0000313" key="3">
    <source>
        <dbReference type="Proteomes" id="UP001501218"/>
    </source>
</evidence>
<dbReference type="RefSeq" id="WP_344133476.1">
    <property type="nucleotide sequence ID" value="NZ_BAAARA010000010.1"/>
</dbReference>
<comment type="caution">
    <text evidence="2">The sequence shown here is derived from an EMBL/GenBank/DDBJ whole genome shotgun (WGS) entry which is preliminary data.</text>
</comment>
<dbReference type="InterPro" id="IPR016181">
    <property type="entry name" value="Acyl_CoA_acyltransferase"/>
</dbReference>
<evidence type="ECO:0000259" key="1">
    <source>
        <dbReference type="PROSITE" id="PS51186"/>
    </source>
</evidence>
<dbReference type="SUPFAM" id="SSF55729">
    <property type="entry name" value="Acyl-CoA N-acyltransferases (Nat)"/>
    <property type="match status" value="1"/>
</dbReference>
<dbReference type="EMBL" id="BAAARA010000010">
    <property type="protein sequence ID" value="GAA2354012.1"/>
    <property type="molecule type" value="Genomic_DNA"/>
</dbReference>
<dbReference type="PROSITE" id="PS51186">
    <property type="entry name" value="GNAT"/>
    <property type="match status" value="1"/>
</dbReference>
<name>A0ABN3GKC1_9PSEU</name>
<dbReference type="InterPro" id="IPR051531">
    <property type="entry name" value="N-acetyltransferase"/>
</dbReference>
<feature type="domain" description="N-acetyltransferase" evidence="1">
    <location>
        <begin position="11"/>
        <end position="178"/>
    </location>
</feature>
<gene>
    <name evidence="2" type="ORF">GCM10009854_35040</name>
</gene>